<dbReference type="EMBL" id="JAIRBM010000003">
    <property type="protein sequence ID" value="MBZ6075562.1"/>
    <property type="molecule type" value="Genomic_DNA"/>
</dbReference>
<feature type="transmembrane region" description="Helical" evidence="7">
    <location>
        <begin position="151"/>
        <end position="172"/>
    </location>
</feature>
<feature type="transmembrane region" description="Helical" evidence="7">
    <location>
        <begin position="257"/>
        <end position="280"/>
    </location>
</feature>
<feature type="domain" description="ABC transmembrane type-1" evidence="8">
    <location>
        <begin position="147"/>
        <end position="336"/>
    </location>
</feature>
<gene>
    <name evidence="9" type="ORF">K9B37_04560</name>
</gene>
<protein>
    <submittedName>
        <fullName evidence="9">Carbohydrate ABC transporter permease</fullName>
    </submittedName>
</protein>
<dbReference type="RefSeq" id="WP_224311644.1">
    <property type="nucleotide sequence ID" value="NZ_JAIRBM010000003.1"/>
</dbReference>
<feature type="transmembrane region" description="Helical" evidence="7">
    <location>
        <begin position="215"/>
        <end position="236"/>
    </location>
</feature>
<reference evidence="9 10" key="1">
    <citation type="submission" date="2021-09" db="EMBL/GenBank/DDBJ databases">
        <title>The complete genome sequence of a new microorganism.</title>
        <authorList>
            <person name="Zi Z."/>
        </authorList>
    </citation>
    <scope>NUCLEOTIDE SEQUENCE [LARGE SCALE GENOMIC DNA]</scope>
    <source>
        <strain evidence="9 10">WGZ8</strain>
    </source>
</reference>
<evidence type="ECO:0000256" key="3">
    <source>
        <dbReference type="ARBA" id="ARBA00022475"/>
    </source>
</evidence>
<dbReference type="InterPro" id="IPR035906">
    <property type="entry name" value="MetI-like_sf"/>
</dbReference>
<evidence type="ECO:0000256" key="6">
    <source>
        <dbReference type="ARBA" id="ARBA00023136"/>
    </source>
</evidence>
<proteinExistence type="inferred from homology"/>
<evidence type="ECO:0000256" key="2">
    <source>
        <dbReference type="ARBA" id="ARBA00022448"/>
    </source>
</evidence>
<dbReference type="Pfam" id="PF00528">
    <property type="entry name" value="BPD_transp_1"/>
    <property type="match status" value="1"/>
</dbReference>
<keyword evidence="2 7" id="KW-0813">Transport</keyword>
<comment type="subcellular location">
    <subcellularLocation>
        <location evidence="1 7">Cell membrane</location>
        <topology evidence="1 7">Multi-pass membrane protein</topology>
    </subcellularLocation>
</comment>
<dbReference type="PANTHER" id="PTHR43744">
    <property type="entry name" value="ABC TRANSPORTER PERMEASE PROTEIN MG189-RELATED-RELATED"/>
    <property type="match status" value="1"/>
</dbReference>
<dbReference type="Gene3D" id="1.10.3720.10">
    <property type="entry name" value="MetI-like"/>
    <property type="match status" value="1"/>
</dbReference>
<evidence type="ECO:0000259" key="8">
    <source>
        <dbReference type="PROSITE" id="PS50928"/>
    </source>
</evidence>
<sequence length="350" mass="39493">MNALTTFLLRRRGGQSWHWTDMLAYLWLAIGLVLMFGPVLWLTVSSFKTPATLAEFPPTLLPLDTQVATVPGYDKPLPLYRVTMEDGSQRVLAQVRRVGIMAQMVDPQSPQAIVRVPIDKRVPVREISLATSNYSEPLRQFDFLRYFQNSVFVTVMATLITLVVNSMAAFALSKYEFKGRAAVLGIILATLMVPLSVIVVPLYLVVNQLNLFDTLWGVILPTVATPTGVFLLRQYMLTIPDELIDAARMDKASEWQIYWRIVLPLAAPALAVLAIFSVMWRWNDFLWPLIVLSRKEQYTLQVGLNAFSGELNVQWHYVLSMTVLSILPVALIFLFLQRYITAGIANTGLK</sequence>
<name>A0ABS7VKL2_9HYPH</name>
<dbReference type="InterPro" id="IPR000515">
    <property type="entry name" value="MetI-like"/>
</dbReference>
<keyword evidence="4 7" id="KW-0812">Transmembrane</keyword>
<dbReference type="CDD" id="cd06261">
    <property type="entry name" value="TM_PBP2"/>
    <property type="match status" value="1"/>
</dbReference>
<comment type="caution">
    <text evidence="9">The sequence shown here is derived from an EMBL/GenBank/DDBJ whole genome shotgun (WGS) entry which is preliminary data.</text>
</comment>
<accession>A0ABS7VKL2</accession>
<evidence type="ECO:0000256" key="4">
    <source>
        <dbReference type="ARBA" id="ARBA00022692"/>
    </source>
</evidence>
<feature type="transmembrane region" description="Helical" evidence="7">
    <location>
        <begin position="315"/>
        <end position="336"/>
    </location>
</feature>
<keyword evidence="10" id="KW-1185">Reference proteome</keyword>
<dbReference type="PANTHER" id="PTHR43744:SF12">
    <property type="entry name" value="ABC TRANSPORTER PERMEASE PROTEIN MG189-RELATED"/>
    <property type="match status" value="1"/>
</dbReference>
<feature type="transmembrane region" description="Helical" evidence="7">
    <location>
        <begin position="181"/>
        <end position="203"/>
    </location>
</feature>
<dbReference type="PROSITE" id="PS50928">
    <property type="entry name" value="ABC_TM1"/>
    <property type="match status" value="1"/>
</dbReference>
<evidence type="ECO:0000313" key="10">
    <source>
        <dbReference type="Proteomes" id="UP000704176"/>
    </source>
</evidence>
<dbReference type="Proteomes" id="UP000704176">
    <property type="component" value="Unassembled WGS sequence"/>
</dbReference>
<dbReference type="SUPFAM" id="SSF161098">
    <property type="entry name" value="MetI-like"/>
    <property type="match status" value="1"/>
</dbReference>
<keyword evidence="5 7" id="KW-1133">Transmembrane helix</keyword>
<keyword evidence="3" id="KW-1003">Cell membrane</keyword>
<evidence type="ECO:0000256" key="1">
    <source>
        <dbReference type="ARBA" id="ARBA00004651"/>
    </source>
</evidence>
<evidence type="ECO:0000256" key="5">
    <source>
        <dbReference type="ARBA" id="ARBA00022989"/>
    </source>
</evidence>
<organism evidence="9 10">
    <name type="scientific">Microvirga puerhi</name>
    <dbReference type="NCBI Taxonomy" id="2876078"/>
    <lineage>
        <taxon>Bacteria</taxon>
        <taxon>Pseudomonadati</taxon>
        <taxon>Pseudomonadota</taxon>
        <taxon>Alphaproteobacteria</taxon>
        <taxon>Hyphomicrobiales</taxon>
        <taxon>Methylobacteriaceae</taxon>
        <taxon>Microvirga</taxon>
    </lineage>
</organism>
<evidence type="ECO:0000256" key="7">
    <source>
        <dbReference type="RuleBase" id="RU363032"/>
    </source>
</evidence>
<keyword evidence="6 7" id="KW-0472">Membrane</keyword>
<evidence type="ECO:0000313" key="9">
    <source>
        <dbReference type="EMBL" id="MBZ6075562.1"/>
    </source>
</evidence>
<feature type="transmembrane region" description="Helical" evidence="7">
    <location>
        <begin position="21"/>
        <end position="44"/>
    </location>
</feature>
<comment type="similarity">
    <text evidence="7">Belongs to the binding-protein-dependent transport system permease family.</text>
</comment>